<name>A0AAV4Q7H7_CAEEX</name>
<evidence type="ECO:0000313" key="3">
    <source>
        <dbReference type="Proteomes" id="UP001054945"/>
    </source>
</evidence>
<reference evidence="2 3" key="1">
    <citation type="submission" date="2021-06" db="EMBL/GenBank/DDBJ databases">
        <title>Caerostris extrusa draft genome.</title>
        <authorList>
            <person name="Kono N."/>
            <person name="Arakawa K."/>
        </authorList>
    </citation>
    <scope>NUCLEOTIDE SEQUENCE [LARGE SCALE GENOMIC DNA]</scope>
</reference>
<evidence type="ECO:0000313" key="2">
    <source>
        <dbReference type="EMBL" id="GIY04966.1"/>
    </source>
</evidence>
<dbReference type="EMBL" id="BPLR01005778">
    <property type="protein sequence ID" value="GIY04966.1"/>
    <property type="molecule type" value="Genomic_DNA"/>
</dbReference>
<organism evidence="2 3">
    <name type="scientific">Caerostris extrusa</name>
    <name type="common">Bark spider</name>
    <name type="synonym">Caerostris bankana</name>
    <dbReference type="NCBI Taxonomy" id="172846"/>
    <lineage>
        <taxon>Eukaryota</taxon>
        <taxon>Metazoa</taxon>
        <taxon>Ecdysozoa</taxon>
        <taxon>Arthropoda</taxon>
        <taxon>Chelicerata</taxon>
        <taxon>Arachnida</taxon>
        <taxon>Araneae</taxon>
        <taxon>Araneomorphae</taxon>
        <taxon>Entelegynae</taxon>
        <taxon>Araneoidea</taxon>
        <taxon>Araneidae</taxon>
        <taxon>Caerostris</taxon>
    </lineage>
</organism>
<keyword evidence="3" id="KW-1185">Reference proteome</keyword>
<feature type="region of interest" description="Disordered" evidence="1">
    <location>
        <begin position="1"/>
        <end position="75"/>
    </location>
</feature>
<sequence>MITQSSLSEFAIRAPEGSSPSPYPQPFAPRGHGAKKVRRINPDACSATKLNAATPGHFGKEIEEGQDFRNRDSSQ</sequence>
<dbReference type="AlphaFoldDB" id="A0AAV4Q7H7"/>
<evidence type="ECO:0000256" key="1">
    <source>
        <dbReference type="SAM" id="MobiDB-lite"/>
    </source>
</evidence>
<feature type="compositionally biased region" description="Basic and acidic residues" evidence="1">
    <location>
        <begin position="58"/>
        <end position="75"/>
    </location>
</feature>
<gene>
    <name evidence="2" type="ORF">CEXT_597311</name>
</gene>
<dbReference type="Proteomes" id="UP001054945">
    <property type="component" value="Unassembled WGS sequence"/>
</dbReference>
<protein>
    <submittedName>
        <fullName evidence="2">Uncharacterized protein</fullName>
    </submittedName>
</protein>
<accession>A0AAV4Q7H7</accession>
<proteinExistence type="predicted"/>
<comment type="caution">
    <text evidence="2">The sequence shown here is derived from an EMBL/GenBank/DDBJ whole genome shotgun (WGS) entry which is preliminary data.</text>
</comment>